<reference evidence="1 2" key="1">
    <citation type="submission" date="2023-07" db="EMBL/GenBank/DDBJ databases">
        <authorList>
            <person name="Peeters C."/>
        </authorList>
    </citation>
    <scope>NUCLEOTIDE SEQUENCE [LARGE SCALE GENOMIC DNA]</scope>
    <source>
        <strain evidence="1 2">R-77569</strain>
    </source>
</reference>
<dbReference type="EMBL" id="CAUDKV010000024">
    <property type="protein sequence ID" value="CAJ0893919.1"/>
    <property type="molecule type" value="Genomic_DNA"/>
</dbReference>
<gene>
    <name evidence="1" type="ORF">R77569_04354</name>
</gene>
<protein>
    <submittedName>
        <fullName evidence="1">Uncharacterized protein</fullName>
    </submittedName>
</protein>
<dbReference type="Proteomes" id="UP001190452">
    <property type="component" value="Unassembled WGS sequence"/>
</dbReference>
<accession>A0ABM9L0N9</accession>
<evidence type="ECO:0000313" key="2">
    <source>
        <dbReference type="Proteomes" id="UP001190452"/>
    </source>
</evidence>
<proteinExistence type="predicted"/>
<sequence length="90" mass="9573">MKFDLQGIPASVRDSGPQVGDVYRMKGGRRGGGYWVIVGQTATGSACLGIDDEGAIVSGTTYSTSVFERRDRIGVVSNMADMVLAIQWEG</sequence>
<dbReference type="RefSeq" id="WP_316897135.1">
    <property type="nucleotide sequence ID" value="NZ_CAUDKV010000024.1"/>
</dbReference>
<name>A0ABM9L0N9_9RALS</name>
<organism evidence="1 2">
    <name type="scientific">Ralstonia mannitolilytica</name>
    <dbReference type="NCBI Taxonomy" id="105219"/>
    <lineage>
        <taxon>Bacteria</taxon>
        <taxon>Pseudomonadati</taxon>
        <taxon>Pseudomonadota</taxon>
        <taxon>Betaproteobacteria</taxon>
        <taxon>Burkholderiales</taxon>
        <taxon>Burkholderiaceae</taxon>
        <taxon>Ralstonia</taxon>
    </lineage>
</organism>
<evidence type="ECO:0000313" key="1">
    <source>
        <dbReference type="EMBL" id="CAJ0893919.1"/>
    </source>
</evidence>
<comment type="caution">
    <text evidence="1">The sequence shown here is derived from an EMBL/GenBank/DDBJ whole genome shotgun (WGS) entry which is preliminary data.</text>
</comment>
<keyword evidence="2" id="KW-1185">Reference proteome</keyword>